<dbReference type="KEGG" id="lto:RGQ30_24320"/>
<organism evidence="2 3">
    <name type="scientific">Limnobacter thiooxidans</name>
    <dbReference type="NCBI Taxonomy" id="131080"/>
    <lineage>
        <taxon>Bacteria</taxon>
        <taxon>Pseudomonadati</taxon>
        <taxon>Pseudomonadota</taxon>
        <taxon>Betaproteobacteria</taxon>
        <taxon>Burkholderiales</taxon>
        <taxon>Burkholderiaceae</taxon>
        <taxon>Limnobacter</taxon>
    </lineage>
</organism>
<reference evidence="2 3" key="1">
    <citation type="submission" date="2023-10" db="EMBL/GenBank/DDBJ databases">
        <title>Complete Genome Sequence of Limnobacter thiooxidans CS-K2T, Isolated from freshwater lake sediments in Bavaria, Germany.</title>
        <authorList>
            <person name="Naruki M."/>
            <person name="Watanabe A."/>
            <person name="Warashina T."/>
            <person name="Morita T."/>
            <person name="Arakawa K."/>
        </authorList>
    </citation>
    <scope>NUCLEOTIDE SEQUENCE [LARGE SCALE GENOMIC DNA]</scope>
    <source>
        <strain evidence="2 3">CS-K2</strain>
    </source>
</reference>
<keyword evidence="1" id="KW-1133">Transmembrane helix</keyword>
<dbReference type="RefSeq" id="WP_130557941.1">
    <property type="nucleotide sequence ID" value="NZ_AP028947.1"/>
</dbReference>
<dbReference type="EMBL" id="AP028947">
    <property type="protein sequence ID" value="BET26931.1"/>
    <property type="molecule type" value="Genomic_DNA"/>
</dbReference>
<protein>
    <recommendedName>
        <fullName evidence="4">Flp family type IVb pilin</fullName>
    </recommendedName>
</protein>
<evidence type="ECO:0000313" key="3">
    <source>
        <dbReference type="Proteomes" id="UP001329151"/>
    </source>
</evidence>
<sequence>MNKAARKQLVLKRKEDGASLIEYAVIAALVVAIAVAGFATLGDGLDTAFGNIVNTLTGAGGGTQ</sequence>
<gene>
    <name evidence="2" type="ORF">RGQ30_24320</name>
</gene>
<dbReference type="Proteomes" id="UP001329151">
    <property type="component" value="Chromosome"/>
</dbReference>
<dbReference type="Pfam" id="PF04964">
    <property type="entry name" value="Flp_Fap"/>
    <property type="match status" value="1"/>
</dbReference>
<evidence type="ECO:0000256" key="1">
    <source>
        <dbReference type="SAM" id="Phobius"/>
    </source>
</evidence>
<name>A0AA86JH00_9BURK</name>
<feature type="transmembrane region" description="Helical" evidence="1">
    <location>
        <begin position="20"/>
        <end position="41"/>
    </location>
</feature>
<dbReference type="AlphaFoldDB" id="A0AA86JH00"/>
<keyword evidence="1" id="KW-0472">Membrane</keyword>
<dbReference type="InterPro" id="IPR007047">
    <property type="entry name" value="Flp_Fap"/>
</dbReference>
<keyword evidence="3" id="KW-1185">Reference proteome</keyword>
<proteinExistence type="predicted"/>
<evidence type="ECO:0000313" key="2">
    <source>
        <dbReference type="EMBL" id="BET26931.1"/>
    </source>
</evidence>
<keyword evidence="1" id="KW-0812">Transmembrane</keyword>
<accession>A0AA86JH00</accession>
<evidence type="ECO:0008006" key="4">
    <source>
        <dbReference type="Google" id="ProtNLM"/>
    </source>
</evidence>